<name>A0A9N7RSS4_STRHE</name>
<feature type="compositionally biased region" description="Basic residues" evidence="1">
    <location>
        <begin position="53"/>
        <end position="67"/>
    </location>
</feature>
<keyword evidence="3" id="KW-1185">Reference proteome</keyword>
<reference evidence="2" key="1">
    <citation type="submission" date="2019-12" db="EMBL/GenBank/DDBJ databases">
        <authorList>
            <person name="Scholes J."/>
        </authorList>
    </citation>
    <scope>NUCLEOTIDE SEQUENCE</scope>
</reference>
<evidence type="ECO:0000313" key="3">
    <source>
        <dbReference type="Proteomes" id="UP001153555"/>
    </source>
</evidence>
<dbReference type="Proteomes" id="UP001153555">
    <property type="component" value="Unassembled WGS sequence"/>
</dbReference>
<feature type="non-terminal residue" evidence="2">
    <location>
        <position position="89"/>
    </location>
</feature>
<dbReference type="EMBL" id="CACSLK010034598">
    <property type="protein sequence ID" value="CAA0843122.1"/>
    <property type="molecule type" value="Genomic_DNA"/>
</dbReference>
<proteinExistence type="predicted"/>
<dbReference type="AlphaFoldDB" id="A0A9N7RSS4"/>
<feature type="non-terminal residue" evidence="2">
    <location>
        <position position="1"/>
    </location>
</feature>
<feature type="region of interest" description="Disordered" evidence="1">
    <location>
        <begin position="45"/>
        <end position="89"/>
    </location>
</feature>
<organism evidence="2 3">
    <name type="scientific">Striga hermonthica</name>
    <name type="common">Purple witchweed</name>
    <name type="synonym">Buchnera hermonthica</name>
    <dbReference type="NCBI Taxonomy" id="68872"/>
    <lineage>
        <taxon>Eukaryota</taxon>
        <taxon>Viridiplantae</taxon>
        <taxon>Streptophyta</taxon>
        <taxon>Embryophyta</taxon>
        <taxon>Tracheophyta</taxon>
        <taxon>Spermatophyta</taxon>
        <taxon>Magnoliopsida</taxon>
        <taxon>eudicotyledons</taxon>
        <taxon>Gunneridae</taxon>
        <taxon>Pentapetalae</taxon>
        <taxon>asterids</taxon>
        <taxon>lamiids</taxon>
        <taxon>Lamiales</taxon>
        <taxon>Orobanchaceae</taxon>
        <taxon>Buchnereae</taxon>
        <taxon>Striga</taxon>
    </lineage>
</organism>
<sequence>AQHPSRRSCTTLTMPDCSLFVPSLLPSRAHHPSASLLPCPATRVIPDASASPRRPRSPSVRPRHARQRPSVDSSHAHVTPAPDAHSRES</sequence>
<evidence type="ECO:0000313" key="2">
    <source>
        <dbReference type="EMBL" id="CAA0843122.1"/>
    </source>
</evidence>
<evidence type="ECO:0000256" key="1">
    <source>
        <dbReference type="SAM" id="MobiDB-lite"/>
    </source>
</evidence>
<protein>
    <submittedName>
        <fullName evidence="2">Uncharacterized protein</fullName>
    </submittedName>
</protein>
<gene>
    <name evidence="2" type="ORF">SHERM_08976</name>
</gene>
<accession>A0A9N7RSS4</accession>
<comment type="caution">
    <text evidence="2">The sequence shown here is derived from an EMBL/GenBank/DDBJ whole genome shotgun (WGS) entry which is preliminary data.</text>
</comment>